<dbReference type="RefSeq" id="WP_286301204.1">
    <property type="nucleotide sequence ID" value="NZ_AP027728.1"/>
</dbReference>
<dbReference type="InterPro" id="IPR012914">
    <property type="entry name" value="PucR_dom"/>
</dbReference>
<evidence type="ECO:0000313" key="3">
    <source>
        <dbReference type="Proteomes" id="UP001321543"/>
    </source>
</evidence>
<feature type="domain" description="Purine catabolism PurC-like" evidence="1">
    <location>
        <begin position="29"/>
        <end position="112"/>
    </location>
</feature>
<reference evidence="3" key="1">
    <citation type="journal article" date="2019" name="Int. J. Syst. Evol. Microbiol.">
        <title>The Global Catalogue of Microorganisms (GCM) 10K type strain sequencing project: providing services to taxonomists for standard genome sequencing and annotation.</title>
        <authorList>
            <consortium name="The Broad Institute Genomics Platform"/>
            <consortium name="The Broad Institute Genome Sequencing Center for Infectious Disease"/>
            <person name="Wu L."/>
            <person name="Ma J."/>
        </authorList>
    </citation>
    <scope>NUCLEOTIDE SEQUENCE [LARGE SCALE GENOMIC DNA]</scope>
    <source>
        <strain evidence="3">NBRC 106310</strain>
    </source>
</reference>
<gene>
    <name evidence="2" type="ORF">GCM10025863_32700</name>
</gene>
<accession>A0ABM8FYC3</accession>
<evidence type="ECO:0000259" key="1">
    <source>
        <dbReference type="Pfam" id="PF07905"/>
    </source>
</evidence>
<dbReference type="Pfam" id="PF07905">
    <property type="entry name" value="PucR"/>
    <property type="match status" value="1"/>
</dbReference>
<name>A0ABM8FYC3_9MICO</name>
<proteinExistence type="predicted"/>
<keyword evidence="3" id="KW-1185">Reference proteome</keyword>
<dbReference type="EMBL" id="AP027728">
    <property type="protein sequence ID" value="BDZ40656.1"/>
    <property type="molecule type" value="Genomic_DNA"/>
</dbReference>
<sequence length="117" mass="12648">MEEPTLRTLLGQRDLRLRLISDQRMLPAGALEHPLRWVHSSDLADPTPFLADDLVLLTTGSQFADDDATGAAAYVSRLHDRGVRGLGFGTDVHRAGVPAELVEACAEAALPCSRFPT</sequence>
<dbReference type="Proteomes" id="UP001321543">
    <property type="component" value="Chromosome"/>
</dbReference>
<organism evidence="2 3">
    <name type="scientific">Microbacterium suwonense</name>
    <dbReference type="NCBI Taxonomy" id="683047"/>
    <lineage>
        <taxon>Bacteria</taxon>
        <taxon>Bacillati</taxon>
        <taxon>Actinomycetota</taxon>
        <taxon>Actinomycetes</taxon>
        <taxon>Micrococcales</taxon>
        <taxon>Microbacteriaceae</taxon>
        <taxon>Microbacterium</taxon>
    </lineage>
</organism>
<protein>
    <recommendedName>
        <fullName evidence="1">Purine catabolism PurC-like domain-containing protein</fullName>
    </recommendedName>
</protein>
<evidence type="ECO:0000313" key="2">
    <source>
        <dbReference type="EMBL" id="BDZ40656.1"/>
    </source>
</evidence>